<dbReference type="eggNOG" id="COG4831">
    <property type="taxonomic scope" value="Bacteria"/>
</dbReference>
<evidence type="ECO:0000313" key="1">
    <source>
        <dbReference type="EMBL" id="AAZ97412.1"/>
    </source>
</evidence>
<dbReference type="AlphaFoldDB" id="Q3SIW3"/>
<name>Q3SIW3_THIDA</name>
<dbReference type="Proteomes" id="UP000008291">
    <property type="component" value="Chromosome"/>
</dbReference>
<sequence>MSRTTELMKFPGVSAATLFSRKGYPDEFAGLSEAAATEMATLCAAITMTVEMQGRMLARMSDRPGWENCCGWMMWGPEQSVFAVRDSACIARAAEVPFKRLIDAMESLAAEQIIQPSL</sequence>
<protein>
    <recommendedName>
        <fullName evidence="3">Roadblock/LAMTOR2 domain-containing protein</fullName>
    </recommendedName>
</protein>
<dbReference type="InterPro" id="IPR018685">
    <property type="entry name" value="DUF2173"/>
</dbReference>
<accession>Q3SIW3</accession>
<dbReference type="RefSeq" id="WP_011311971.1">
    <property type="nucleotide sequence ID" value="NC_007404.1"/>
</dbReference>
<dbReference type="HOGENOM" id="CLU_2072071_0_0_4"/>
<keyword evidence="2" id="KW-1185">Reference proteome</keyword>
<organism evidence="1 2">
    <name type="scientific">Thiobacillus denitrificans (strain ATCC 25259 / T1)</name>
    <dbReference type="NCBI Taxonomy" id="292415"/>
    <lineage>
        <taxon>Bacteria</taxon>
        <taxon>Pseudomonadati</taxon>
        <taxon>Pseudomonadota</taxon>
        <taxon>Betaproteobacteria</taxon>
        <taxon>Nitrosomonadales</taxon>
        <taxon>Thiobacillaceae</taxon>
        <taxon>Thiobacillus</taxon>
    </lineage>
</organism>
<dbReference type="EMBL" id="CP000116">
    <property type="protein sequence ID" value="AAZ97412.1"/>
    <property type="molecule type" value="Genomic_DNA"/>
</dbReference>
<reference evidence="1 2" key="1">
    <citation type="journal article" date="2006" name="J. Bacteriol.">
        <title>The genome sequence of the obligately chemolithoautotrophic, facultatively anaerobic bacterium Thiobacillus denitrificans.</title>
        <authorList>
            <person name="Beller H.R."/>
            <person name="Chain P.S."/>
            <person name="Letain T.E."/>
            <person name="Chakicherla A."/>
            <person name="Larimer F.W."/>
            <person name="Richardson P.M."/>
            <person name="Coleman M.A."/>
            <person name="Wood A.P."/>
            <person name="Kelly D.P."/>
        </authorList>
    </citation>
    <scope>NUCLEOTIDE SEQUENCE [LARGE SCALE GENOMIC DNA]</scope>
    <source>
        <strain evidence="1 2">ATCC 25259</strain>
    </source>
</reference>
<dbReference type="OrthoDB" id="8564444at2"/>
<proteinExistence type="predicted"/>
<evidence type="ECO:0008006" key="3">
    <source>
        <dbReference type="Google" id="ProtNLM"/>
    </source>
</evidence>
<dbReference type="Pfam" id="PF09941">
    <property type="entry name" value="DUF2173"/>
    <property type="match status" value="1"/>
</dbReference>
<gene>
    <name evidence="1" type="ordered locus">Tbd_1459</name>
</gene>
<dbReference type="KEGG" id="tbd:Tbd_1459"/>
<evidence type="ECO:0000313" key="2">
    <source>
        <dbReference type="Proteomes" id="UP000008291"/>
    </source>
</evidence>
<dbReference type="DNASU" id="3673572"/>
<dbReference type="STRING" id="292415.Tbd_1459"/>